<dbReference type="AlphaFoldDB" id="A0A926F4D1"/>
<keyword evidence="2" id="KW-1185">Reference proteome</keyword>
<evidence type="ECO:0000313" key="1">
    <source>
        <dbReference type="EMBL" id="MBC8591669.1"/>
    </source>
</evidence>
<gene>
    <name evidence="1" type="ORF">H8744_00130</name>
</gene>
<proteinExistence type="predicted"/>
<reference evidence="1" key="1">
    <citation type="submission" date="2020-08" db="EMBL/GenBank/DDBJ databases">
        <title>Genome public.</title>
        <authorList>
            <person name="Liu C."/>
            <person name="Sun Q."/>
        </authorList>
    </citation>
    <scope>NUCLEOTIDE SEQUENCE</scope>
    <source>
        <strain evidence="1">N12</strain>
    </source>
</reference>
<accession>A0A926F4D1</accession>
<name>A0A926F4D1_9BACT</name>
<organism evidence="1 2">
    <name type="scientific">Jilunia laotingensis</name>
    <dbReference type="NCBI Taxonomy" id="2763675"/>
    <lineage>
        <taxon>Bacteria</taxon>
        <taxon>Pseudomonadati</taxon>
        <taxon>Bacteroidota</taxon>
        <taxon>Bacteroidia</taxon>
        <taxon>Bacteroidales</taxon>
        <taxon>Bacteroidaceae</taxon>
        <taxon>Jilunia</taxon>
    </lineage>
</organism>
<sequence>MEKKSNKTFDFQLDAEQGTLHLSNLLKDAMVYLYDEEGELKMKECSVSPSLDLKLPGHGIYILVIFHPMHRMLAKKIVF</sequence>
<comment type="caution">
    <text evidence="1">The sequence shown here is derived from an EMBL/GenBank/DDBJ whole genome shotgun (WGS) entry which is preliminary data.</text>
</comment>
<dbReference type="RefSeq" id="WP_262432886.1">
    <property type="nucleotide sequence ID" value="NZ_JACRTF010000001.1"/>
</dbReference>
<protein>
    <submittedName>
        <fullName evidence="1">Uncharacterized protein</fullName>
    </submittedName>
</protein>
<dbReference type="EMBL" id="JACRTF010000001">
    <property type="protein sequence ID" value="MBC8591669.1"/>
    <property type="molecule type" value="Genomic_DNA"/>
</dbReference>
<dbReference type="Proteomes" id="UP000651085">
    <property type="component" value="Unassembled WGS sequence"/>
</dbReference>
<evidence type="ECO:0000313" key="2">
    <source>
        <dbReference type="Proteomes" id="UP000651085"/>
    </source>
</evidence>